<proteinExistence type="predicted"/>
<dbReference type="GO" id="GO:0020037">
    <property type="term" value="F:heme binding"/>
    <property type="evidence" value="ECO:0007669"/>
    <property type="project" value="InterPro"/>
</dbReference>
<dbReference type="KEGG" id="dci:108252665"/>
<dbReference type="GO" id="GO:0004601">
    <property type="term" value="F:peroxidase activity"/>
    <property type="evidence" value="ECO:0007669"/>
    <property type="project" value="UniProtKB-KW"/>
</dbReference>
<evidence type="ECO:0000313" key="3">
    <source>
        <dbReference type="RefSeq" id="XP_017300485.1"/>
    </source>
</evidence>
<protein>
    <submittedName>
        <fullName evidence="3">Chorion peroxidase-like</fullName>
    </submittedName>
</protein>
<gene>
    <name evidence="3" type="primary">LOC108252665</name>
</gene>
<organism evidence="2 3">
    <name type="scientific">Diaphorina citri</name>
    <name type="common">Asian citrus psyllid</name>
    <dbReference type="NCBI Taxonomy" id="121845"/>
    <lineage>
        <taxon>Eukaryota</taxon>
        <taxon>Metazoa</taxon>
        <taxon>Ecdysozoa</taxon>
        <taxon>Arthropoda</taxon>
        <taxon>Hexapoda</taxon>
        <taxon>Insecta</taxon>
        <taxon>Pterygota</taxon>
        <taxon>Neoptera</taxon>
        <taxon>Paraneoptera</taxon>
        <taxon>Hemiptera</taxon>
        <taxon>Sternorrhyncha</taxon>
        <taxon>Psylloidea</taxon>
        <taxon>Psyllidae</taxon>
        <taxon>Diaphorininae</taxon>
        <taxon>Diaphorina</taxon>
    </lineage>
</organism>
<dbReference type="PANTHER" id="PTHR11475:SF141">
    <property type="entry name" value="CARDINAL"/>
    <property type="match status" value="1"/>
</dbReference>
<dbReference type="SUPFAM" id="SSF48113">
    <property type="entry name" value="Heme-dependent peroxidases"/>
    <property type="match status" value="1"/>
</dbReference>
<evidence type="ECO:0000256" key="1">
    <source>
        <dbReference type="ARBA" id="ARBA00022559"/>
    </source>
</evidence>
<dbReference type="AlphaFoldDB" id="A0A1S4EE41"/>
<dbReference type="InterPro" id="IPR010255">
    <property type="entry name" value="Haem_peroxidase_sf"/>
</dbReference>
<dbReference type="Proteomes" id="UP000079169">
    <property type="component" value="Unplaced"/>
</dbReference>
<dbReference type="InterPro" id="IPR037120">
    <property type="entry name" value="Haem_peroxidase_sf_animal"/>
</dbReference>
<reference evidence="3" key="1">
    <citation type="submission" date="2025-08" db="UniProtKB">
        <authorList>
            <consortium name="RefSeq"/>
        </authorList>
    </citation>
    <scope>IDENTIFICATION</scope>
</reference>
<dbReference type="GeneID" id="108252665"/>
<dbReference type="PaxDb" id="121845-A0A1S4EE41"/>
<dbReference type="RefSeq" id="XP_017300485.1">
    <property type="nucleotide sequence ID" value="XM_017444996.1"/>
</dbReference>
<keyword evidence="1" id="KW-0575">Peroxidase</keyword>
<accession>A0A1S4EE41</accession>
<keyword evidence="1" id="KW-0560">Oxidoreductase</keyword>
<dbReference type="PRINTS" id="PR00457">
    <property type="entry name" value="ANPEROXIDASE"/>
</dbReference>
<dbReference type="InterPro" id="IPR019791">
    <property type="entry name" value="Haem_peroxidase_animal"/>
</dbReference>
<keyword evidence="2" id="KW-1185">Reference proteome</keyword>
<name>A0A1S4EE41_DIACI</name>
<dbReference type="PROSITE" id="PS50292">
    <property type="entry name" value="PEROXIDASE_3"/>
    <property type="match status" value="1"/>
</dbReference>
<dbReference type="STRING" id="121845.A0A1S4EE41"/>
<dbReference type="Gene3D" id="1.10.640.10">
    <property type="entry name" value="Haem peroxidase domain superfamily, animal type"/>
    <property type="match status" value="1"/>
</dbReference>
<sequence>MLAVWGQFMDHDVTATALTKGNNGSTITCCGVQKDQQHPACYPVELKSGDDYYHKYNMTCMEFIRSSPAPSCTLGPREQLNQVSSYLDASVVYGNTEELANRLRTFQKGELKMFITPDGRELLPVSTDPLDGCNEKQQNAQGRYCFMSGDARANENTHLTSMHLLLARQHNTLARQLATLNPDWD</sequence>
<evidence type="ECO:0000313" key="2">
    <source>
        <dbReference type="Proteomes" id="UP000079169"/>
    </source>
</evidence>
<dbReference type="GO" id="GO:0006979">
    <property type="term" value="P:response to oxidative stress"/>
    <property type="evidence" value="ECO:0007669"/>
    <property type="project" value="InterPro"/>
</dbReference>
<dbReference type="Pfam" id="PF03098">
    <property type="entry name" value="An_peroxidase"/>
    <property type="match status" value="1"/>
</dbReference>
<dbReference type="PANTHER" id="PTHR11475">
    <property type="entry name" value="OXIDASE/PEROXIDASE"/>
    <property type="match status" value="1"/>
</dbReference>